<dbReference type="PANTHER" id="PTHR46481:SF2">
    <property type="entry name" value="BED-TYPE DOMAIN-CONTAINING PROTEIN"/>
    <property type="match status" value="1"/>
</dbReference>
<name>A0A2P6Q3I1_ROSCH</name>
<dbReference type="InterPro" id="IPR052035">
    <property type="entry name" value="ZnF_BED_domain_contain"/>
</dbReference>
<dbReference type="Proteomes" id="UP000238479">
    <property type="component" value="Chromosome 5"/>
</dbReference>
<dbReference type="InterPro" id="IPR012337">
    <property type="entry name" value="RNaseH-like_sf"/>
</dbReference>
<gene>
    <name evidence="3" type="ORF">RchiOBHm_Chr5g0006241</name>
</gene>
<protein>
    <submittedName>
        <fullName evidence="3">Putative ribonuclease H-like domain, hAT-like transposase, RNase-H</fullName>
    </submittedName>
</protein>
<evidence type="ECO:0000259" key="2">
    <source>
        <dbReference type="Pfam" id="PF14372"/>
    </source>
</evidence>
<dbReference type="InterPro" id="IPR025525">
    <property type="entry name" value="hAT-like_transposase_RNase-H"/>
</dbReference>
<sequence>MVVIAHFLDIDWKLHKRIINFCSITSHKGEDIGRVLEQCLRAWDINKVFTITVGNASANDQAVFYMKGRLRNMNTLSFDGDFLHIRCACHIINLIVKDGIKELQSGIDAIWHCVKFIRSSSSRLDKFREFSVLEHLNKNANVPLDVITRWNSTYLILAASLKYEKVFDRMGDEDVQFRHYFEETDTKGRKRTGPPVEADWRNAQALVHFLKKFYETTLKLSAWKSVTANLQFKEMIGLQTEIDKKANDDSDEVLQRVAVGMKAKFNKYWGSFETMNQIMVIANVLDPRWKLQYHKAAF</sequence>
<proteinExistence type="predicted"/>
<dbReference type="GO" id="GO:0003677">
    <property type="term" value="F:DNA binding"/>
    <property type="evidence" value="ECO:0007669"/>
    <property type="project" value="UniProtKB-KW"/>
</dbReference>
<feature type="domain" description="hAT-like transposase RNase-H fold" evidence="2">
    <location>
        <begin position="224"/>
        <end position="297"/>
    </location>
</feature>
<keyword evidence="1" id="KW-0238">DNA-binding</keyword>
<dbReference type="OMA" id="CECLNAW"/>
<reference evidence="3 4" key="1">
    <citation type="journal article" date="2018" name="Nat. Genet.">
        <title>The Rosa genome provides new insights in the design of modern roses.</title>
        <authorList>
            <person name="Bendahmane M."/>
        </authorList>
    </citation>
    <scope>NUCLEOTIDE SEQUENCE [LARGE SCALE GENOMIC DNA]</scope>
    <source>
        <strain evidence="4">cv. Old Blush</strain>
    </source>
</reference>
<dbReference type="STRING" id="74649.A0A2P6Q3I1"/>
<dbReference type="EMBL" id="PDCK01000043">
    <property type="protein sequence ID" value="PRQ28737.1"/>
    <property type="molecule type" value="Genomic_DNA"/>
</dbReference>
<evidence type="ECO:0000313" key="3">
    <source>
        <dbReference type="EMBL" id="PRQ28737.1"/>
    </source>
</evidence>
<dbReference type="SUPFAM" id="SSF53098">
    <property type="entry name" value="Ribonuclease H-like"/>
    <property type="match status" value="1"/>
</dbReference>
<dbReference type="Pfam" id="PF14372">
    <property type="entry name" value="hAT-like_RNase-H"/>
    <property type="match status" value="1"/>
</dbReference>
<evidence type="ECO:0000256" key="1">
    <source>
        <dbReference type="ARBA" id="ARBA00023125"/>
    </source>
</evidence>
<dbReference type="Gramene" id="PRQ28737">
    <property type="protein sequence ID" value="PRQ28737"/>
    <property type="gene ID" value="RchiOBHm_Chr5g0006241"/>
</dbReference>
<evidence type="ECO:0000313" key="4">
    <source>
        <dbReference type="Proteomes" id="UP000238479"/>
    </source>
</evidence>
<dbReference type="PANTHER" id="PTHR46481">
    <property type="entry name" value="ZINC FINGER BED DOMAIN-CONTAINING PROTEIN 4"/>
    <property type="match status" value="1"/>
</dbReference>
<accession>A0A2P6Q3I1</accession>
<keyword evidence="4" id="KW-1185">Reference proteome</keyword>
<organism evidence="3 4">
    <name type="scientific">Rosa chinensis</name>
    <name type="common">China rose</name>
    <dbReference type="NCBI Taxonomy" id="74649"/>
    <lineage>
        <taxon>Eukaryota</taxon>
        <taxon>Viridiplantae</taxon>
        <taxon>Streptophyta</taxon>
        <taxon>Embryophyta</taxon>
        <taxon>Tracheophyta</taxon>
        <taxon>Spermatophyta</taxon>
        <taxon>Magnoliopsida</taxon>
        <taxon>eudicotyledons</taxon>
        <taxon>Gunneridae</taxon>
        <taxon>Pentapetalae</taxon>
        <taxon>rosids</taxon>
        <taxon>fabids</taxon>
        <taxon>Rosales</taxon>
        <taxon>Rosaceae</taxon>
        <taxon>Rosoideae</taxon>
        <taxon>Rosoideae incertae sedis</taxon>
        <taxon>Rosa</taxon>
    </lineage>
</organism>
<comment type="caution">
    <text evidence="3">The sequence shown here is derived from an EMBL/GenBank/DDBJ whole genome shotgun (WGS) entry which is preliminary data.</text>
</comment>
<dbReference type="AlphaFoldDB" id="A0A2P6Q3I1"/>